<evidence type="ECO:0000313" key="2">
    <source>
        <dbReference type="EMBL" id="NNU79856.1"/>
    </source>
</evidence>
<evidence type="ECO:0008006" key="4">
    <source>
        <dbReference type="Google" id="ProtNLM"/>
    </source>
</evidence>
<evidence type="ECO:0000313" key="3">
    <source>
        <dbReference type="Proteomes" id="UP000572377"/>
    </source>
</evidence>
<protein>
    <recommendedName>
        <fullName evidence="4">Sulfotransferase family protein</fullName>
    </recommendedName>
</protein>
<accession>A0A849L0Q1</accession>
<dbReference type="SUPFAM" id="SSF52540">
    <property type="entry name" value="P-loop containing nucleoside triphosphate hydrolases"/>
    <property type="match status" value="1"/>
</dbReference>
<evidence type="ECO:0000256" key="1">
    <source>
        <dbReference type="SAM" id="MobiDB-lite"/>
    </source>
</evidence>
<comment type="caution">
    <text evidence="2">The sequence shown here is derived from an EMBL/GenBank/DDBJ whole genome shotgun (WGS) entry which is preliminary data.</text>
</comment>
<dbReference type="EMBL" id="JABFBC010000001">
    <property type="protein sequence ID" value="NNU79856.1"/>
    <property type="molecule type" value="Genomic_DNA"/>
</dbReference>
<keyword evidence="3" id="KW-1185">Reference proteome</keyword>
<dbReference type="InterPro" id="IPR027417">
    <property type="entry name" value="P-loop_NTPase"/>
</dbReference>
<reference evidence="2 3" key="1">
    <citation type="submission" date="2020-05" db="EMBL/GenBank/DDBJ databases">
        <title>Gimesia benthica sp. nov., a novel planctomycete isolated from a deep-sea water sample of the Northwest Indian Ocean.</title>
        <authorList>
            <person name="Wang J."/>
            <person name="Ruan C."/>
            <person name="Song L."/>
            <person name="Zhu Y."/>
            <person name="Li A."/>
            <person name="Zheng X."/>
            <person name="Wang L."/>
            <person name="Lu Z."/>
            <person name="Huang Y."/>
            <person name="Du W."/>
            <person name="Zhou Y."/>
            <person name="Huang L."/>
            <person name="Dai X."/>
        </authorList>
    </citation>
    <scope>NUCLEOTIDE SEQUENCE [LARGE SCALE GENOMIC DNA]</scope>
    <source>
        <strain evidence="2 3">YYQ-30</strain>
    </source>
</reference>
<name>A0A849L0Q1_9RHOB</name>
<organism evidence="2 3">
    <name type="scientific">Halovulum dunhuangense</name>
    <dbReference type="NCBI Taxonomy" id="1505036"/>
    <lineage>
        <taxon>Bacteria</taxon>
        <taxon>Pseudomonadati</taxon>
        <taxon>Pseudomonadota</taxon>
        <taxon>Alphaproteobacteria</taxon>
        <taxon>Rhodobacterales</taxon>
        <taxon>Paracoccaceae</taxon>
        <taxon>Halovulum</taxon>
    </lineage>
</organism>
<proteinExistence type="predicted"/>
<dbReference type="Proteomes" id="UP000572377">
    <property type="component" value="Unassembled WGS sequence"/>
</dbReference>
<dbReference type="AlphaFoldDB" id="A0A849L0Q1"/>
<dbReference type="RefSeq" id="WP_171323174.1">
    <property type="nucleotide sequence ID" value="NZ_JABFBC010000001.1"/>
</dbReference>
<gene>
    <name evidence="2" type="ORF">HMH01_05310</name>
</gene>
<sequence>MSARLLPMAPTQRIVIHLGPHKTGSTTIQRLLSANRARLSPEVSVIGPRDPMLDRLSALARKGRRRPSAEALAARFAAESRRLARSCRHLPAVLVSSEDLLGPLPGRHGVRGLYPAAEQRLAQLEKAFAHDGAEIVFVFYQRPFEDWLGSVQRQLDHGTKPISARSMIPDDDWAPLLARLRAALSRGRLVTIDFAADAGPTRLGTALLDLAGVRAETIARLTWPRPARVARPETLGLSPEAPAPAPSADPGNRRSHRNGAEGA</sequence>
<feature type="region of interest" description="Disordered" evidence="1">
    <location>
        <begin position="230"/>
        <end position="263"/>
    </location>
</feature>